<accession>A0A0T5VIN0</accession>
<evidence type="ECO:0000313" key="5">
    <source>
        <dbReference type="EMBL" id="KRT13730.1"/>
    </source>
</evidence>
<dbReference type="InterPro" id="IPR017689">
    <property type="entry name" value="BamD"/>
</dbReference>
<keyword evidence="2" id="KW-0472">Membrane</keyword>
<keyword evidence="3" id="KW-0998">Cell outer membrane</keyword>
<dbReference type="NCBIfam" id="TIGR03302">
    <property type="entry name" value="OM_YfiO"/>
    <property type="match status" value="1"/>
</dbReference>
<dbReference type="Gene3D" id="1.25.40.10">
    <property type="entry name" value="Tetratricopeptide repeat domain"/>
    <property type="match status" value="1"/>
</dbReference>
<dbReference type="SUPFAM" id="SSF48452">
    <property type="entry name" value="TPR-like"/>
    <property type="match status" value="2"/>
</dbReference>
<comment type="caution">
    <text evidence="5">The sequence shown here is derived from an EMBL/GenBank/DDBJ whole genome shotgun (WGS) entry which is preliminary data.</text>
</comment>
<feature type="domain" description="Outer membrane lipoprotein BamD-like" evidence="4">
    <location>
        <begin position="34"/>
        <end position="220"/>
    </location>
</feature>
<protein>
    <recommendedName>
        <fullName evidence="4">Outer membrane lipoprotein BamD-like domain-containing protein</fullName>
    </recommendedName>
</protein>
<sequence>MFKVKHLIILVFVAALGMAGCKSRFEKLRASNDVAKKYQEALRLYNKRDYSKALVLFEDLSQKYRGRAEAEDLNYYYAYTLYRLSDYTTARYQFKSFAETYPASKNAEEARYMGAYCFYLESPNFSLDQENTYKAIDALQLFINLYPTSDRAAAAGKYIATLRGKLEDKAFENAKMYLTTGPSNVDNYRAAVIALKNAQRDYPDIKYAEEMDFLMIKAQYLYAKNSYIIRQEDRYNEALALYTEFTENHPDSKYTKDAKVLKDDVEAGIAVTKQELALYAADQEKYKQMLIRTGKLKDTVSTKPTNADNTNIKNK</sequence>
<evidence type="ECO:0000259" key="4">
    <source>
        <dbReference type="Pfam" id="PF13525"/>
    </source>
</evidence>
<evidence type="ECO:0000256" key="2">
    <source>
        <dbReference type="ARBA" id="ARBA00023136"/>
    </source>
</evidence>
<name>A0A0T5VIN0_9SPHI</name>
<keyword evidence="6" id="KW-1185">Reference proteome</keyword>
<dbReference type="RefSeq" id="WP_057934615.1">
    <property type="nucleotide sequence ID" value="NZ_LMZQ01000034.1"/>
</dbReference>
<dbReference type="AlphaFoldDB" id="A0A0T5VIN0"/>
<gene>
    <name evidence="5" type="ORF">ASU31_23120</name>
</gene>
<dbReference type="STRING" id="687842.ASU31_23120"/>
<dbReference type="EMBL" id="LMZQ01000034">
    <property type="protein sequence ID" value="KRT13730.1"/>
    <property type="molecule type" value="Genomic_DNA"/>
</dbReference>
<keyword evidence="1" id="KW-0732">Signal</keyword>
<dbReference type="PROSITE" id="PS51257">
    <property type="entry name" value="PROKAR_LIPOPROTEIN"/>
    <property type="match status" value="1"/>
</dbReference>
<evidence type="ECO:0000256" key="3">
    <source>
        <dbReference type="ARBA" id="ARBA00023237"/>
    </source>
</evidence>
<organism evidence="5 6">
    <name type="scientific">Pedobacter ginsenosidimutans</name>
    <dbReference type="NCBI Taxonomy" id="687842"/>
    <lineage>
        <taxon>Bacteria</taxon>
        <taxon>Pseudomonadati</taxon>
        <taxon>Bacteroidota</taxon>
        <taxon>Sphingobacteriia</taxon>
        <taxon>Sphingobacteriales</taxon>
        <taxon>Sphingobacteriaceae</taxon>
        <taxon>Pedobacter</taxon>
    </lineage>
</organism>
<dbReference type="OrthoDB" id="9770761at2"/>
<dbReference type="Proteomes" id="UP000051950">
    <property type="component" value="Unassembled WGS sequence"/>
</dbReference>
<evidence type="ECO:0000313" key="6">
    <source>
        <dbReference type="Proteomes" id="UP000051950"/>
    </source>
</evidence>
<dbReference type="InterPro" id="IPR039565">
    <property type="entry name" value="BamD-like"/>
</dbReference>
<dbReference type="Pfam" id="PF13525">
    <property type="entry name" value="YfiO"/>
    <property type="match status" value="1"/>
</dbReference>
<evidence type="ECO:0000256" key="1">
    <source>
        <dbReference type="ARBA" id="ARBA00022729"/>
    </source>
</evidence>
<proteinExistence type="predicted"/>
<dbReference type="InterPro" id="IPR011990">
    <property type="entry name" value="TPR-like_helical_dom_sf"/>
</dbReference>
<reference evidence="5 6" key="1">
    <citation type="submission" date="2015-11" db="EMBL/GenBank/DDBJ databases">
        <title>Sequence of Pedobacter ginsenosidimutans.</title>
        <authorList>
            <person name="Carson E."/>
            <person name="Keyser V."/>
            <person name="Newman J."/>
            <person name="Miller J."/>
        </authorList>
    </citation>
    <scope>NUCLEOTIDE SEQUENCE [LARGE SCALE GENOMIC DNA]</scope>
    <source>
        <strain evidence="5 6">KACC 14530</strain>
    </source>
</reference>